<protein>
    <submittedName>
        <fullName evidence="2">Uncharacterized protein</fullName>
    </submittedName>
</protein>
<dbReference type="AlphaFoldDB" id="A0AAN7WAA8"/>
<reference evidence="2" key="1">
    <citation type="submission" date="2023-08" db="EMBL/GenBank/DDBJ databases">
        <title>Black Yeasts Isolated from many extreme environments.</title>
        <authorList>
            <person name="Coleine C."/>
            <person name="Stajich J.E."/>
            <person name="Selbmann L."/>
        </authorList>
    </citation>
    <scope>NUCLEOTIDE SEQUENCE</scope>
    <source>
        <strain evidence="2">CCFEE 5810</strain>
    </source>
</reference>
<dbReference type="InterPro" id="IPR057394">
    <property type="entry name" value="PIGBOS1"/>
</dbReference>
<evidence type="ECO:0000313" key="3">
    <source>
        <dbReference type="Proteomes" id="UP001310594"/>
    </source>
</evidence>
<proteinExistence type="predicted"/>
<gene>
    <name evidence="2" type="ORF">LTR97_002055</name>
</gene>
<dbReference type="EMBL" id="JAVRQU010000003">
    <property type="protein sequence ID" value="KAK5704944.1"/>
    <property type="molecule type" value="Genomic_DNA"/>
</dbReference>
<feature type="region of interest" description="Disordered" evidence="1">
    <location>
        <begin position="100"/>
        <end position="127"/>
    </location>
</feature>
<evidence type="ECO:0000256" key="1">
    <source>
        <dbReference type="SAM" id="MobiDB-lite"/>
    </source>
</evidence>
<dbReference type="Proteomes" id="UP001310594">
    <property type="component" value="Unassembled WGS sequence"/>
</dbReference>
<evidence type="ECO:0000313" key="2">
    <source>
        <dbReference type="EMBL" id="KAK5704944.1"/>
    </source>
</evidence>
<organism evidence="2 3">
    <name type="scientific">Elasticomyces elasticus</name>
    <dbReference type="NCBI Taxonomy" id="574655"/>
    <lineage>
        <taxon>Eukaryota</taxon>
        <taxon>Fungi</taxon>
        <taxon>Dikarya</taxon>
        <taxon>Ascomycota</taxon>
        <taxon>Pezizomycotina</taxon>
        <taxon>Dothideomycetes</taxon>
        <taxon>Dothideomycetidae</taxon>
        <taxon>Mycosphaerellales</taxon>
        <taxon>Teratosphaeriaceae</taxon>
        <taxon>Elasticomyces</taxon>
    </lineage>
</organism>
<dbReference type="Pfam" id="PF23670">
    <property type="entry name" value="PIGBOS1"/>
    <property type="match status" value="1"/>
</dbReference>
<name>A0AAN7WAA8_9PEZI</name>
<comment type="caution">
    <text evidence="2">The sequence shown here is derived from an EMBL/GenBank/DDBJ whole genome shotgun (WGS) entry which is preliminary data.</text>
</comment>
<sequence length="127" mass="13702">MGSRMYAFAGVGLAAVVGVLTSYATFAPELQRQQLERQGIFQDQHVKQEQQKQEHVISDAILSDLREAEAKLVGPSNKGALWGIREAIWGTKEAQNDTKIATAPSGQPKPLTNATAQQQAKVDATNG</sequence>
<feature type="compositionally biased region" description="Polar residues" evidence="1">
    <location>
        <begin position="110"/>
        <end position="127"/>
    </location>
</feature>
<accession>A0AAN7WAA8</accession>